<gene>
    <name evidence="1" type="ORF">F3Y22_tig00110610pilonHSYRG00266</name>
</gene>
<evidence type="ECO:0000313" key="2">
    <source>
        <dbReference type="Proteomes" id="UP000436088"/>
    </source>
</evidence>
<dbReference type="EMBL" id="VEPZ02001049">
    <property type="protein sequence ID" value="KAE8697756.1"/>
    <property type="molecule type" value="Genomic_DNA"/>
</dbReference>
<name>A0A6A3A1Q0_HIBSY</name>
<evidence type="ECO:0000313" key="1">
    <source>
        <dbReference type="EMBL" id="KAE8697756.1"/>
    </source>
</evidence>
<dbReference type="SUPFAM" id="SSF53098">
    <property type="entry name" value="Ribonuclease H-like"/>
    <property type="match status" value="1"/>
</dbReference>
<dbReference type="InterPro" id="IPR036397">
    <property type="entry name" value="RNaseH_sf"/>
</dbReference>
<dbReference type="AlphaFoldDB" id="A0A6A3A1Q0"/>
<accession>A0A6A3A1Q0</accession>
<dbReference type="Proteomes" id="UP000436088">
    <property type="component" value="Unassembled WGS sequence"/>
</dbReference>
<organism evidence="1 2">
    <name type="scientific">Hibiscus syriacus</name>
    <name type="common">Rose of Sharon</name>
    <dbReference type="NCBI Taxonomy" id="106335"/>
    <lineage>
        <taxon>Eukaryota</taxon>
        <taxon>Viridiplantae</taxon>
        <taxon>Streptophyta</taxon>
        <taxon>Embryophyta</taxon>
        <taxon>Tracheophyta</taxon>
        <taxon>Spermatophyta</taxon>
        <taxon>Magnoliopsida</taxon>
        <taxon>eudicotyledons</taxon>
        <taxon>Gunneridae</taxon>
        <taxon>Pentapetalae</taxon>
        <taxon>rosids</taxon>
        <taxon>malvids</taxon>
        <taxon>Malvales</taxon>
        <taxon>Malvaceae</taxon>
        <taxon>Malvoideae</taxon>
        <taxon>Hibiscus</taxon>
    </lineage>
</organism>
<keyword evidence="2" id="KW-1185">Reference proteome</keyword>
<dbReference type="GO" id="GO:0003676">
    <property type="term" value="F:nucleic acid binding"/>
    <property type="evidence" value="ECO:0007669"/>
    <property type="project" value="InterPro"/>
</dbReference>
<dbReference type="Gene3D" id="3.30.420.10">
    <property type="entry name" value="Ribonuclease H-like superfamily/Ribonuclease H"/>
    <property type="match status" value="1"/>
</dbReference>
<proteinExistence type="predicted"/>
<protein>
    <recommendedName>
        <fullName evidence="3">RNase H type-1 domain-containing protein</fullName>
    </recommendedName>
</protein>
<reference evidence="1" key="1">
    <citation type="submission" date="2019-09" db="EMBL/GenBank/DDBJ databases">
        <title>Draft genome information of white flower Hibiscus syriacus.</title>
        <authorList>
            <person name="Kim Y.-M."/>
        </authorList>
    </citation>
    <scope>NUCLEOTIDE SEQUENCE [LARGE SCALE GENOMIC DNA]</scope>
    <source>
        <strain evidence="1">YM2019G1</strain>
    </source>
</reference>
<sequence length="113" mass="12696">MVGRGRGRKNIIFEAVEALGPEFTEVMAIKTALLVFIEVGWVGKAPLVVELECQVALNWITPSLLRPWKWWSVFGEMDRLAKEISLRHFAYTLRLQNGMADHLAKEGASVDNG</sequence>
<dbReference type="InterPro" id="IPR012337">
    <property type="entry name" value="RNaseH-like_sf"/>
</dbReference>
<comment type="caution">
    <text evidence="1">The sequence shown here is derived from an EMBL/GenBank/DDBJ whole genome shotgun (WGS) entry which is preliminary data.</text>
</comment>
<evidence type="ECO:0008006" key="3">
    <source>
        <dbReference type="Google" id="ProtNLM"/>
    </source>
</evidence>